<comment type="caution">
    <text evidence="1">The sequence shown here is derived from an EMBL/GenBank/DDBJ whole genome shotgun (WGS) entry which is preliminary data.</text>
</comment>
<dbReference type="AlphaFoldDB" id="A0AA43GRC2"/>
<evidence type="ECO:0000313" key="2">
    <source>
        <dbReference type="Proteomes" id="UP001159387"/>
    </source>
</evidence>
<organism evidence="1 2">
    <name type="scientific">Chrysosporum bergii ANA360D</name>
    <dbReference type="NCBI Taxonomy" id="617107"/>
    <lineage>
        <taxon>Bacteria</taxon>
        <taxon>Bacillati</taxon>
        <taxon>Cyanobacteriota</taxon>
        <taxon>Cyanophyceae</taxon>
        <taxon>Nostocales</taxon>
        <taxon>Nodulariaceae</taxon>
        <taxon>Chrysosporum</taxon>
    </lineage>
</organism>
<dbReference type="SUPFAM" id="SSF55909">
    <property type="entry name" value="Pentein"/>
    <property type="match status" value="1"/>
</dbReference>
<dbReference type="EMBL" id="JANQDH010000045">
    <property type="protein sequence ID" value="MDH6060144.1"/>
    <property type="molecule type" value="Genomic_DNA"/>
</dbReference>
<feature type="non-terminal residue" evidence="1">
    <location>
        <position position="90"/>
    </location>
</feature>
<gene>
    <name evidence="1" type="ORF">NWP17_06785</name>
</gene>
<reference evidence="1 2" key="1">
    <citation type="journal article" date="2023" name="J. Phycol.">
        <title>Chrysosporum ovalisporum is synonymous with the true-branching cyanobacterium Umezakia natans (Nostocales/Aphanizomenonaceae).</title>
        <authorList>
            <person name="McGregor G.B."/>
            <person name="Sendall B.C."/>
            <person name="Niiyama Y."/>
            <person name="Tuji A."/>
            <person name="Willis A."/>
        </authorList>
    </citation>
    <scope>NUCLEOTIDE SEQUENCE [LARGE SCALE GENOMIC DNA]</scope>
    <source>
        <strain evidence="1 2">ANA360D</strain>
    </source>
</reference>
<sequence length="90" mass="10243">MQTRIVNSWNEWDELKEMVVGIADGAYFEPTEPGNRPALRDKNIAKMFSFPRGPKKQEVTEKANEELNGLVALLESQGVTVRRPEKHNFG</sequence>
<proteinExistence type="predicted"/>
<evidence type="ECO:0000313" key="1">
    <source>
        <dbReference type="EMBL" id="MDH6060144.1"/>
    </source>
</evidence>
<name>A0AA43GRC2_9CYAN</name>
<accession>A0AA43GRC2</accession>
<dbReference type="Gene3D" id="3.75.10.10">
    <property type="entry name" value="L-arginine/glycine Amidinotransferase, Chain A"/>
    <property type="match status" value="1"/>
</dbReference>
<keyword evidence="2" id="KW-1185">Reference proteome</keyword>
<dbReference type="Proteomes" id="UP001159387">
    <property type="component" value="Unassembled WGS sequence"/>
</dbReference>
<protein>
    <submittedName>
        <fullName evidence="1">Glycine amidinotransferase</fullName>
    </submittedName>
</protein>